<keyword evidence="3" id="KW-1185">Reference proteome</keyword>
<dbReference type="AlphaFoldDB" id="A0A5E4M865"/>
<proteinExistence type="predicted"/>
<evidence type="ECO:0000256" key="1">
    <source>
        <dbReference type="SAM" id="MobiDB-lite"/>
    </source>
</evidence>
<accession>A0A5E4M865</accession>
<evidence type="ECO:0000313" key="2">
    <source>
        <dbReference type="EMBL" id="VVC28410.1"/>
    </source>
</evidence>
<dbReference type="Proteomes" id="UP000325440">
    <property type="component" value="Unassembled WGS sequence"/>
</dbReference>
<name>A0A5E4M865_9HEMI</name>
<feature type="compositionally biased region" description="Basic residues" evidence="1">
    <location>
        <begin position="434"/>
        <end position="448"/>
    </location>
</feature>
<feature type="region of interest" description="Disordered" evidence="1">
    <location>
        <begin position="475"/>
        <end position="494"/>
    </location>
</feature>
<gene>
    <name evidence="2" type="ORF">CINCED_3A012730</name>
</gene>
<evidence type="ECO:0000313" key="3">
    <source>
        <dbReference type="Proteomes" id="UP000325440"/>
    </source>
</evidence>
<protein>
    <submittedName>
        <fullName evidence="2">Uncharacterized protein</fullName>
    </submittedName>
</protein>
<dbReference type="EMBL" id="CABPRJ010000480">
    <property type="protein sequence ID" value="VVC28410.1"/>
    <property type="molecule type" value="Genomic_DNA"/>
</dbReference>
<dbReference type="PANTHER" id="PTHR47027:SF20">
    <property type="entry name" value="REVERSE TRANSCRIPTASE-LIKE PROTEIN WITH RNA-DIRECTED DNA POLYMERASE DOMAIN"/>
    <property type="match status" value="1"/>
</dbReference>
<organism evidence="2 3">
    <name type="scientific">Cinara cedri</name>
    <dbReference type="NCBI Taxonomy" id="506608"/>
    <lineage>
        <taxon>Eukaryota</taxon>
        <taxon>Metazoa</taxon>
        <taxon>Ecdysozoa</taxon>
        <taxon>Arthropoda</taxon>
        <taxon>Hexapoda</taxon>
        <taxon>Insecta</taxon>
        <taxon>Pterygota</taxon>
        <taxon>Neoptera</taxon>
        <taxon>Paraneoptera</taxon>
        <taxon>Hemiptera</taxon>
        <taxon>Sternorrhyncha</taxon>
        <taxon>Aphidomorpha</taxon>
        <taxon>Aphidoidea</taxon>
        <taxon>Aphididae</taxon>
        <taxon>Lachninae</taxon>
        <taxon>Cinara</taxon>
    </lineage>
</organism>
<sequence>MRLQSANKCFFGLSKIFRSRAISKNLKVRMYLTLLRPIVLYGAETWPLRKTEERRIAVFERKVLRKIYGAYFDVLANEWGKLHNEELQSLFQRPDILKEIKKKRRLVWAGHAWRKHDSLIRRVIEENPVGRRPLGRPRLRWEDCVRSDTETVEPECRWQGVAEDRDRWHFRLIVTNRQSRHVECHVTRVSATVSGRTFRRVCRCTAIGFALPSEMFTGAYSTLRNRKNERPRAVSNRRNPRRFISRARPASPYCAASLSAHPNSRYRTFQTIANNNFSTDLGTSVTWPRAVTKPRAPIAARPRPFPFRRAFSLRGPQRESDTIANVVLETCTRYEIQRETGRTVELAVFATMRYGGLLCAAFRKCRPAQFVGNEREKFKFVTVEKKKQINKKTIRLTRRPGRGGPPAVSVARFDRTPFLRGKNVRCDPTPGRPRGPRRGRISRSRRVGRVAQDRAERRARCATTATACGGVVRAGATTPFPRLSAKPPPRNLET</sequence>
<dbReference type="PANTHER" id="PTHR47027">
    <property type="entry name" value="REVERSE TRANSCRIPTASE DOMAIN-CONTAINING PROTEIN"/>
    <property type="match status" value="1"/>
</dbReference>
<feature type="region of interest" description="Disordered" evidence="1">
    <location>
        <begin position="421"/>
        <end position="458"/>
    </location>
</feature>
<reference evidence="2 3" key="1">
    <citation type="submission" date="2019-08" db="EMBL/GenBank/DDBJ databases">
        <authorList>
            <person name="Alioto T."/>
            <person name="Alioto T."/>
            <person name="Gomez Garrido J."/>
        </authorList>
    </citation>
    <scope>NUCLEOTIDE SEQUENCE [LARGE SCALE GENOMIC DNA]</scope>
</reference>